<dbReference type="Gene3D" id="3.40.50.880">
    <property type="match status" value="1"/>
</dbReference>
<dbReference type="Proteomes" id="UP001352223">
    <property type="component" value="Unassembled WGS sequence"/>
</dbReference>
<dbReference type="PANTHER" id="PTHR43130:SF3">
    <property type="entry name" value="HTH-TYPE TRANSCRIPTIONAL REGULATOR RV1931C"/>
    <property type="match status" value="1"/>
</dbReference>
<dbReference type="CDD" id="cd03137">
    <property type="entry name" value="GATase1_AraC_1"/>
    <property type="match status" value="1"/>
</dbReference>
<organism evidence="4 5">
    <name type="scientific">Streptomyces kunmingensis</name>
    <dbReference type="NCBI Taxonomy" id="68225"/>
    <lineage>
        <taxon>Bacteria</taxon>
        <taxon>Bacillati</taxon>
        <taxon>Actinomycetota</taxon>
        <taxon>Actinomycetes</taxon>
        <taxon>Kitasatosporales</taxon>
        <taxon>Streptomycetaceae</taxon>
        <taxon>Streptomyces</taxon>
    </lineage>
</organism>
<dbReference type="PANTHER" id="PTHR43130">
    <property type="entry name" value="ARAC-FAMILY TRANSCRIPTIONAL REGULATOR"/>
    <property type="match status" value="1"/>
</dbReference>
<keyword evidence="5" id="KW-1185">Reference proteome</keyword>
<dbReference type="PROSITE" id="PS01124">
    <property type="entry name" value="HTH_ARAC_FAMILY_2"/>
    <property type="match status" value="1"/>
</dbReference>
<dbReference type="SUPFAM" id="SSF46689">
    <property type="entry name" value="Homeodomain-like"/>
    <property type="match status" value="2"/>
</dbReference>
<dbReference type="Gene3D" id="1.10.10.60">
    <property type="entry name" value="Homeodomain-like"/>
    <property type="match status" value="2"/>
</dbReference>
<dbReference type="RefSeq" id="WP_324774479.1">
    <property type="nucleotide sequence ID" value="NZ_BAAATS010000005.1"/>
</dbReference>
<evidence type="ECO:0000313" key="5">
    <source>
        <dbReference type="Proteomes" id="UP001352223"/>
    </source>
</evidence>
<keyword evidence="2" id="KW-0804">Transcription</keyword>
<protein>
    <submittedName>
        <fullName evidence="4">GlxA family transcriptional regulator</fullName>
    </submittedName>
</protein>
<keyword evidence="1" id="KW-0805">Transcription regulation</keyword>
<dbReference type="InterPro" id="IPR052158">
    <property type="entry name" value="INH-QAR"/>
</dbReference>
<gene>
    <name evidence="4" type="ORF">OKJ48_37310</name>
</gene>
<evidence type="ECO:0000256" key="1">
    <source>
        <dbReference type="ARBA" id="ARBA00023015"/>
    </source>
</evidence>
<reference evidence="4 5" key="1">
    <citation type="submission" date="2022-10" db="EMBL/GenBank/DDBJ databases">
        <authorList>
            <person name="Xie J."/>
            <person name="Shen N."/>
        </authorList>
    </citation>
    <scope>NUCLEOTIDE SEQUENCE [LARGE SCALE GENOMIC DNA]</scope>
    <source>
        <strain evidence="4 5">DSM 41681</strain>
    </source>
</reference>
<dbReference type="Pfam" id="PF12833">
    <property type="entry name" value="HTH_18"/>
    <property type="match status" value="1"/>
</dbReference>
<dbReference type="SUPFAM" id="SSF52317">
    <property type="entry name" value="Class I glutamine amidotransferase-like"/>
    <property type="match status" value="1"/>
</dbReference>
<dbReference type="Pfam" id="PF01965">
    <property type="entry name" value="DJ-1_PfpI"/>
    <property type="match status" value="1"/>
</dbReference>
<accession>A0ABU6CNN9</accession>
<evidence type="ECO:0000259" key="3">
    <source>
        <dbReference type="PROSITE" id="PS01124"/>
    </source>
</evidence>
<sequence>MSAPASQVVAIVAFDQVQLLDVTGPAEVLTTANLHGGAYDVRIVSPDGADVRTSSGVRVGVDGGGDAVPSRVGTVLVPGRSDWRRAVHDAELIAFTSRLAGRARRVASVCAGAFLLAEAGVLDGRRAATHWRLAPELAAAYPAVTVEDDPVFVRDGGVITSAGVTAGIDLALALVEEDHGADVARDVARELVVFMARPGGQSQFSARLGPVSARHPAVRAAMDAVGADPGSASDLDAVARAAGVSVRHLARLFRAETGMTPGQYVESVRLEAARALLEGGGDPVESVARSAGFGSSESMRRAFQQALGVAPSEYRARFRTTAGGTV</sequence>
<comment type="caution">
    <text evidence="4">The sequence shown here is derived from an EMBL/GenBank/DDBJ whole genome shotgun (WGS) entry which is preliminary data.</text>
</comment>
<dbReference type="InterPro" id="IPR002818">
    <property type="entry name" value="DJ-1/PfpI"/>
</dbReference>
<evidence type="ECO:0000313" key="4">
    <source>
        <dbReference type="EMBL" id="MEB3965841.1"/>
    </source>
</evidence>
<feature type="domain" description="HTH araC/xylS-type" evidence="3">
    <location>
        <begin position="219"/>
        <end position="317"/>
    </location>
</feature>
<dbReference type="InterPro" id="IPR009057">
    <property type="entry name" value="Homeodomain-like_sf"/>
</dbReference>
<dbReference type="InterPro" id="IPR029062">
    <property type="entry name" value="Class_I_gatase-like"/>
</dbReference>
<dbReference type="SMART" id="SM00342">
    <property type="entry name" value="HTH_ARAC"/>
    <property type="match status" value="1"/>
</dbReference>
<name>A0ABU6CNN9_9ACTN</name>
<evidence type="ECO:0000256" key="2">
    <source>
        <dbReference type="ARBA" id="ARBA00023163"/>
    </source>
</evidence>
<dbReference type="EMBL" id="JAOZYB010000345">
    <property type="protein sequence ID" value="MEB3965841.1"/>
    <property type="molecule type" value="Genomic_DNA"/>
</dbReference>
<dbReference type="InterPro" id="IPR018060">
    <property type="entry name" value="HTH_AraC"/>
</dbReference>
<proteinExistence type="predicted"/>